<dbReference type="Gene3D" id="3.40.50.170">
    <property type="entry name" value="Formyl transferase, N-terminal domain"/>
    <property type="match status" value="1"/>
</dbReference>
<dbReference type="GO" id="GO:0006189">
    <property type="term" value="P:'de novo' IMP biosynthetic process"/>
    <property type="evidence" value="ECO:0007669"/>
    <property type="project" value="TreeGrafter"/>
</dbReference>
<keyword evidence="4" id="KW-0658">Purine biosynthesis</keyword>
<feature type="domain" description="Formyl transferase N-terminal" evidence="5">
    <location>
        <begin position="7"/>
        <end position="180"/>
    </location>
</feature>
<sequence>MSESDRRTALLISGGGSTAQAVIEACQSGELRGIVPVAVIASSPTAGGLEKARALGIETHVVERDRALPKEAFGDKLLELLQKLDVDLISQNGWMPLTPDPIVEEYAGRIINQHPGPLDPGRGMDFGGKGMYGARVLAARLAYVWATGTDESWTEATTHFVTPRYDEGDLIRVARLDIPQLDRPMAMASIGVGLWGHYTSLQPQLLPLEHENVIATLNMFGSGDVEGYRRETPLVPAEHEMTLNDAKALAIQIFPNG</sequence>
<comment type="caution">
    <text evidence="6">The sequence shown here is derived from an EMBL/GenBank/DDBJ whole genome shotgun (WGS) entry which is preliminary data.</text>
</comment>
<dbReference type="PANTHER" id="PTHR43369:SF2">
    <property type="entry name" value="PHOSPHORIBOSYLGLYCINAMIDE FORMYLTRANSFERASE"/>
    <property type="match status" value="1"/>
</dbReference>
<accession>A0A1F7GLL0</accession>
<dbReference type="EMBL" id="MFZH01000004">
    <property type="protein sequence ID" value="OGK19819.1"/>
    <property type="molecule type" value="Genomic_DNA"/>
</dbReference>
<dbReference type="SUPFAM" id="SSF53328">
    <property type="entry name" value="Formyltransferase"/>
    <property type="match status" value="1"/>
</dbReference>
<dbReference type="PANTHER" id="PTHR43369">
    <property type="entry name" value="PHOSPHORIBOSYLGLYCINAMIDE FORMYLTRANSFERASE"/>
    <property type="match status" value="1"/>
</dbReference>
<dbReference type="GO" id="GO:0004644">
    <property type="term" value="F:phosphoribosylglycinamide formyltransferase activity"/>
    <property type="evidence" value="ECO:0007669"/>
    <property type="project" value="UniProtKB-EC"/>
</dbReference>
<dbReference type="Pfam" id="PF00551">
    <property type="entry name" value="Formyl_trans_N"/>
    <property type="match status" value="1"/>
</dbReference>
<evidence type="ECO:0000313" key="6">
    <source>
        <dbReference type="EMBL" id="OGK19819.1"/>
    </source>
</evidence>
<dbReference type="Proteomes" id="UP000176850">
    <property type="component" value="Unassembled WGS sequence"/>
</dbReference>
<name>A0A1F7GLL0_9BACT</name>
<dbReference type="GO" id="GO:0005829">
    <property type="term" value="C:cytosol"/>
    <property type="evidence" value="ECO:0007669"/>
    <property type="project" value="TreeGrafter"/>
</dbReference>
<dbReference type="InterPro" id="IPR002376">
    <property type="entry name" value="Formyl_transf_N"/>
</dbReference>
<evidence type="ECO:0000256" key="2">
    <source>
        <dbReference type="ARBA" id="ARBA00012254"/>
    </source>
</evidence>
<evidence type="ECO:0000256" key="4">
    <source>
        <dbReference type="ARBA" id="ARBA00022755"/>
    </source>
</evidence>
<keyword evidence="3" id="KW-0808">Transferase</keyword>
<protein>
    <recommendedName>
        <fullName evidence="2">phosphoribosylglycinamide formyltransferase 1</fullName>
        <ecNumber evidence="2">2.1.2.2</ecNumber>
    </recommendedName>
</protein>
<dbReference type="EC" id="2.1.2.2" evidence="2"/>
<evidence type="ECO:0000313" key="7">
    <source>
        <dbReference type="Proteomes" id="UP000176850"/>
    </source>
</evidence>
<reference evidence="6 7" key="1">
    <citation type="journal article" date="2016" name="Nat. Commun.">
        <title>Thousands of microbial genomes shed light on interconnected biogeochemical processes in an aquifer system.</title>
        <authorList>
            <person name="Anantharaman K."/>
            <person name="Brown C.T."/>
            <person name="Hug L.A."/>
            <person name="Sharon I."/>
            <person name="Castelle C.J."/>
            <person name="Probst A.J."/>
            <person name="Thomas B.C."/>
            <person name="Singh A."/>
            <person name="Wilkins M.J."/>
            <person name="Karaoz U."/>
            <person name="Brodie E.L."/>
            <person name="Williams K.H."/>
            <person name="Hubbard S.S."/>
            <person name="Banfield J.F."/>
        </authorList>
    </citation>
    <scope>NUCLEOTIDE SEQUENCE [LARGE SCALE GENOMIC DNA]</scope>
</reference>
<gene>
    <name evidence="6" type="ORF">A2799_00600</name>
</gene>
<evidence type="ECO:0000256" key="3">
    <source>
        <dbReference type="ARBA" id="ARBA00022679"/>
    </source>
</evidence>
<organism evidence="6 7">
    <name type="scientific">Candidatus Roizmanbacteria bacterium RIFCSPHIGHO2_01_FULL_39_24</name>
    <dbReference type="NCBI Taxonomy" id="1802032"/>
    <lineage>
        <taxon>Bacteria</taxon>
        <taxon>Candidatus Roizmaniibacteriota</taxon>
    </lineage>
</organism>
<evidence type="ECO:0000256" key="1">
    <source>
        <dbReference type="ARBA" id="ARBA00005054"/>
    </source>
</evidence>
<proteinExistence type="predicted"/>
<comment type="pathway">
    <text evidence="1">Purine metabolism; IMP biosynthesis via de novo pathway; N(2)-formyl-N(1)-(5-phospho-D-ribosyl)glycinamide from N(1)-(5-phospho-D-ribosyl)glycinamide (10-formyl THF route): step 1/1.</text>
</comment>
<dbReference type="AlphaFoldDB" id="A0A1F7GLL0"/>
<evidence type="ECO:0000259" key="5">
    <source>
        <dbReference type="Pfam" id="PF00551"/>
    </source>
</evidence>
<dbReference type="InterPro" id="IPR036477">
    <property type="entry name" value="Formyl_transf_N_sf"/>
</dbReference>